<evidence type="ECO:0000313" key="2">
    <source>
        <dbReference type="EMBL" id="QGG48729.1"/>
    </source>
</evidence>
<dbReference type="InterPro" id="IPR010249">
    <property type="entry name" value="BchJ"/>
</dbReference>
<dbReference type="PANTHER" id="PTHR35090">
    <property type="entry name" value="DNA-DIRECTED RNA POLYMERASE SUBUNIT I"/>
    <property type="match status" value="1"/>
</dbReference>
<dbReference type="NCBIfam" id="TIGR02019">
    <property type="entry name" value="BchJ"/>
    <property type="match status" value="1"/>
</dbReference>
<name>A0A5Q2N4B6_9FIRM</name>
<evidence type="ECO:0000259" key="1">
    <source>
        <dbReference type="SMART" id="SM00989"/>
    </source>
</evidence>
<dbReference type="InterPro" id="IPR024096">
    <property type="entry name" value="NO_sig/Golgi_transp_ligand-bd"/>
</dbReference>
<dbReference type="KEGG" id="hcv:FTV88_2636"/>
<gene>
    <name evidence="2" type="primary">bchJ</name>
    <name evidence="2" type="ORF">FTV88_2636</name>
</gene>
<dbReference type="GO" id="GO:0030494">
    <property type="term" value="P:bacteriochlorophyll biosynthetic process"/>
    <property type="evidence" value="ECO:0007669"/>
    <property type="project" value="InterPro"/>
</dbReference>
<dbReference type="OrthoDB" id="2080515at2"/>
<protein>
    <submittedName>
        <fullName evidence="2">Bacteriochlorophyll 4-vinyl reductase</fullName>
    </submittedName>
</protein>
<feature type="domain" description="4-vinyl reductase 4VR" evidence="1">
    <location>
        <begin position="136"/>
        <end position="196"/>
    </location>
</feature>
<dbReference type="SUPFAM" id="SSF111126">
    <property type="entry name" value="Ligand-binding domain in the NO signalling and Golgi transport"/>
    <property type="match status" value="1"/>
</dbReference>
<dbReference type="GO" id="GO:0015979">
    <property type="term" value="P:photosynthesis"/>
    <property type="evidence" value="ECO:0007669"/>
    <property type="project" value="InterPro"/>
</dbReference>
<dbReference type="PANTHER" id="PTHR35090:SF1">
    <property type="entry name" value="SLR0144 PROTEIN"/>
    <property type="match status" value="1"/>
</dbReference>
<evidence type="ECO:0000313" key="3">
    <source>
        <dbReference type="Proteomes" id="UP000366051"/>
    </source>
</evidence>
<dbReference type="Pfam" id="PF02830">
    <property type="entry name" value="V4R"/>
    <property type="match status" value="1"/>
</dbReference>
<reference evidence="3" key="1">
    <citation type="submission" date="2019-11" db="EMBL/GenBank/DDBJ databases">
        <title>Genome sequence of Heliorestis convoluta strain HH, an alkaliphilic and minimalistic phototrophic bacterium from a soda lake in Egypt.</title>
        <authorList>
            <person name="Dewey E.D."/>
            <person name="Stokes L.M."/>
            <person name="Burchell B.M."/>
            <person name="Shaffer K.N."/>
            <person name="Huntington A.M."/>
            <person name="Baker J.M."/>
            <person name="Nadendla S."/>
            <person name="Giglio M.G."/>
            <person name="Touchman J.W."/>
            <person name="Blankenship R.E."/>
            <person name="Madigan M.T."/>
            <person name="Sattley W.M."/>
        </authorList>
    </citation>
    <scope>NUCLEOTIDE SEQUENCE [LARGE SCALE GENOMIC DNA]</scope>
    <source>
        <strain evidence="3">HH</strain>
    </source>
</reference>
<dbReference type="RefSeq" id="WP_153725843.1">
    <property type="nucleotide sequence ID" value="NZ_CP045875.1"/>
</dbReference>
<dbReference type="InterPro" id="IPR004096">
    <property type="entry name" value="V4R"/>
</dbReference>
<sequence length="196" mass="22230">MTMDTSKIGPNSIIQTVKALREAQGEEKVHKLLHNAELEKYLQILPSEMVDEEEFIRLVHALVELCGYDVAKKVLRTSGQYTGTYLLENRIPRVAQWLFGVVPKSVGMNLFLKAIGKNAWTFVGSGSFTYQVQGNESYIKIENSINSRGLRAEEPLCAFYTGTFEKLFQTLIDRKLQVNESKCIACGDNFCYFEVK</sequence>
<accession>A0A5Q2N4B6</accession>
<dbReference type="SMART" id="SM00989">
    <property type="entry name" value="V4R"/>
    <property type="match status" value="1"/>
</dbReference>
<keyword evidence="3" id="KW-1185">Reference proteome</keyword>
<dbReference type="Proteomes" id="UP000366051">
    <property type="component" value="Chromosome"/>
</dbReference>
<dbReference type="AlphaFoldDB" id="A0A5Q2N4B6"/>
<organism evidence="2 3">
    <name type="scientific">Heliorestis convoluta</name>
    <dbReference type="NCBI Taxonomy" id="356322"/>
    <lineage>
        <taxon>Bacteria</taxon>
        <taxon>Bacillati</taxon>
        <taxon>Bacillota</taxon>
        <taxon>Clostridia</taxon>
        <taxon>Eubacteriales</taxon>
        <taxon>Heliobacteriaceae</taxon>
        <taxon>Heliorestis</taxon>
    </lineage>
</organism>
<dbReference type="EMBL" id="CP045875">
    <property type="protein sequence ID" value="QGG48729.1"/>
    <property type="molecule type" value="Genomic_DNA"/>
</dbReference>
<proteinExistence type="predicted"/>
<dbReference type="Gene3D" id="3.30.1380.20">
    <property type="entry name" value="Trafficking protein particle complex subunit 3"/>
    <property type="match status" value="1"/>
</dbReference>